<evidence type="ECO:0000313" key="2">
    <source>
        <dbReference type="Proteomes" id="UP000326939"/>
    </source>
</evidence>
<comment type="caution">
    <text evidence="1">The sequence shown here is derived from an EMBL/GenBank/DDBJ whole genome shotgun (WGS) entry which is preliminary data.</text>
</comment>
<dbReference type="EMBL" id="VDCV01000014">
    <property type="protein sequence ID" value="KAB5527053.1"/>
    <property type="molecule type" value="Genomic_DNA"/>
</dbReference>
<name>A0A5N5KBR3_9ROSI</name>
<reference evidence="2" key="1">
    <citation type="journal article" date="2019" name="Gigascience">
        <title>De novo genome assembly of the endangered Acer yangbiense, a plant species with extremely small populations endemic to Yunnan Province, China.</title>
        <authorList>
            <person name="Yang J."/>
            <person name="Wariss H.M."/>
            <person name="Tao L."/>
            <person name="Zhang R."/>
            <person name="Yun Q."/>
            <person name="Hollingsworth P."/>
            <person name="Dao Z."/>
            <person name="Luo G."/>
            <person name="Guo H."/>
            <person name="Ma Y."/>
            <person name="Sun W."/>
        </authorList>
    </citation>
    <scope>NUCLEOTIDE SEQUENCE [LARGE SCALE GENOMIC DNA]</scope>
    <source>
        <strain evidence="2">cv. br00</strain>
    </source>
</reference>
<sequence>MTCVNEMQTEMTAELCLEFRFVHEMPINGSEAFTAVFESNPFVKMLGKSMQSEGYDRHTLVEKDGRARKVDAELGLGI</sequence>
<keyword evidence="2" id="KW-1185">Reference proteome</keyword>
<protein>
    <submittedName>
        <fullName evidence="1">Uncharacterized protein</fullName>
    </submittedName>
</protein>
<dbReference type="Proteomes" id="UP000326939">
    <property type="component" value="Chromosome 14"/>
</dbReference>
<dbReference type="AlphaFoldDB" id="A0A5N5KBR3"/>
<evidence type="ECO:0000313" key="1">
    <source>
        <dbReference type="EMBL" id="KAB5527053.1"/>
    </source>
</evidence>
<gene>
    <name evidence="1" type="ORF">DKX38_020900</name>
</gene>
<proteinExistence type="predicted"/>
<organism evidence="1 2">
    <name type="scientific">Salix brachista</name>
    <dbReference type="NCBI Taxonomy" id="2182728"/>
    <lineage>
        <taxon>Eukaryota</taxon>
        <taxon>Viridiplantae</taxon>
        <taxon>Streptophyta</taxon>
        <taxon>Embryophyta</taxon>
        <taxon>Tracheophyta</taxon>
        <taxon>Spermatophyta</taxon>
        <taxon>Magnoliopsida</taxon>
        <taxon>eudicotyledons</taxon>
        <taxon>Gunneridae</taxon>
        <taxon>Pentapetalae</taxon>
        <taxon>rosids</taxon>
        <taxon>fabids</taxon>
        <taxon>Malpighiales</taxon>
        <taxon>Salicaceae</taxon>
        <taxon>Saliceae</taxon>
        <taxon>Salix</taxon>
    </lineage>
</organism>
<accession>A0A5N5KBR3</accession>